<dbReference type="PRINTS" id="PR00081">
    <property type="entry name" value="GDHRDH"/>
</dbReference>
<reference evidence="2 3" key="1">
    <citation type="journal article" date="2012" name="Science">
        <title>The Paleozoic origin of enzymatic lignin decomposition reconstructed from 31 fungal genomes.</title>
        <authorList>
            <person name="Floudas D."/>
            <person name="Binder M."/>
            <person name="Riley R."/>
            <person name="Barry K."/>
            <person name="Blanchette R.A."/>
            <person name="Henrissat B."/>
            <person name="Martinez A.T."/>
            <person name="Otillar R."/>
            <person name="Spatafora J.W."/>
            <person name="Yadav J.S."/>
            <person name="Aerts A."/>
            <person name="Benoit I."/>
            <person name="Boyd A."/>
            <person name="Carlson A."/>
            <person name="Copeland A."/>
            <person name="Coutinho P.M."/>
            <person name="de Vries R.P."/>
            <person name="Ferreira P."/>
            <person name="Findley K."/>
            <person name="Foster B."/>
            <person name="Gaskell J."/>
            <person name="Glotzer D."/>
            <person name="Gorecki P."/>
            <person name="Heitman J."/>
            <person name="Hesse C."/>
            <person name="Hori C."/>
            <person name="Igarashi K."/>
            <person name="Jurgens J.A."/>
            <person name="Kallen N."/>
            <person name="Kersten P."/>
            <person name="Kohler A."/>
            <person name="Kuees U."/>
            <person name="Kumar T.K.A."/>
            <person name="Kuo A."/>
            <person name="LaButti K."/>
            <person name="Larrondo L.F."/>
            <person name="Lindquist E."/>
            <person name="Ling A."/>
            <person name="Lombard V."/>
            <person name="Lucas S."/>
            <person name="Lundell T."/>
            <person name="Martin R."/>
            <person name="McLaughlin D.J."/>
            <person name="Morgenstern I."/>
            <person name="Morin E."/>
            <person name="Murat C."/>
            <person name="Nagy L.G."/>
            <person name="Nolan M."/>
            <person name="Ohm R.A."/>
            <person name="Patyshakuliyeva A."/>
            <person name="Rokas A."/>
            <person name="Ruiz-Duenas F.J."/>
            <person name="Sabat G."/>
            <person name="Salamov A."/>
            <person name="Samejima M."/>
            <person name="Schmutz J."/>
            <person name="Slot J.C."/>
            <person name="St John F."/>
            <person name="Stenlid J."/>
            <person name="Sun H."/>
            <person name="Sun S."/>
            <person name="Syed K."/>
            <person name="Tsang A."/>
            <person name="Wiebenga A."/>
            <person name="Young D."/>
            <person name="Pisabarro A."/>
            <person name="Eastwood D.C."/>
            <person name="Martin F."/>
            <person name="Cullen D."/>
            <person name="Grigoriev I.V."/>
            <person name="Hibbett D.S."/>
        </authorList>
    </citation>
    <scope>NUCLEOTIDE SEQUENCE</scope>
    <source>
        <strain evidence="3">FP-58527</strain>
    </source>
</reference>
<evidence type="ECO:0000313" key="3">
    <source>
        <dbReference type="Proteomes" id="UP000015241"/>
    </source>
</evidence>
<sequence>MARTPRRRVSLVAGAARGIGRSIALRLAKDGLDIAQLTCVVSEMEDITGRRALAIPGKVACEEDVQAMTEVAMESRRALTWCAWALERPSICSVEERDRTLAVNLRGMIRQGRAGLIIGLSGSVSSYTASKIVVRGLTQFSATEVVKHKITPTGLPARAPPRGDPAAVASLVSYYLASPAGSLLHLR</sequence>
<dbReference type="GO" id="GO:0048038">
    <property type="term" value="F:quinone binding"/>
    <property type="evidence" value="ECO:0007669"/>
    <property type="project" value="TreeGrafter"/>
</dbReference>
<dbReference type="Proteomes" id="UP000015241">
    <property type="component" value="Unassembled WGS sequence"/>
</dbReference>
<dbReference type="Pfam" id="PF00106">
    <property type="entry name" value="adh_short"/>
    <property type="match status" value="1"/>
</dbReference>
<proteinExistence type="inferred from homology"/>
<organism evidence="2 3">
    <name type="scientific">Fomitopsis schrenkii</name>
    <name type="common">Brown rot fungus</name>
    <dbReference type="NCBI Taxonomy" id="2126942"/>
    <lineage>
        <taxon>Eukaryota</taxon>
        <taxon>Fungi</taxon>
        <taxon>Dikarya</taxon>
        <taxon>Basidiomycota</taxon>
        <taxon>Agaricomycotina</taxon>
        <taxon>Agaricomycetes</taxon>
        <taxon>Polyporales</taxon>
        <taxon>Fomitopsis</taxon>
    </lineage>
</organism>
<gene>
    <name evidence="2" type="ORF">FOMPIDRAFT_1027536</name>
</gene>
<dbReference type="STRING" id="743788.S8G576"/>
<dbReference type="SUPFAM" id="SSF51735">
    <property type="entry name" value="NAD(P)-binding Rossmann-fold domains"/>
    <property type="match status" value="1"/>
</dbReference>
<dbReference type="AlphaFoldDB" id="S8G576"/>
<dbReference type="InterPro" id="IPR002347">
    <property type="entry name" value="SDR_fam"/>
</dbReference>
<accession>S8G576</accession>
<dbReference type="HOGENOM" id="CLU_010194_1_0_1"/>
<name>S8G576_FOMSC</name>
<dbReference type="InParanoid" id="S8G576"/>
<dbReference type="PANTHER" id="PTHR42760">
    <property type="entry name" value="SHORT-CHAIN DEHYDROGENASES/REDUCTASES FAMILY MEMBER"/>
    <property type="match status" value="1"/>
</dbReference>
<evidence type="ECO:0000256" key="1">
    <source>
        <dbReference type="ARBA" id="ARBA00006484"/>
    </source>
</evidence>
<keyword evidence="3" id="KW-1185">Reference proteome</keyword>
<dbReference type="EMBL" id="KE504124">
    <property type="protein sequence ID" value="EPT05385.1"/>
    <property type="molecule type" value="Genomic_DNA"/>
</dbReference>
<evidence type="ECO:0008006" key="4">
    <source>
        <dbReference type="Google" id="ProtNLM"/>
    </source>
</evidence>
<dbReference type="GO" id="GO:0016616">
    <property type="term" value="F:oxidoreductase activity, acting on the CH-OH group of donors, NAD or NADP as acceptor"/>
    <property type="evidence" value="ECO:0007669"/>
    <property type="project" value="TreeGrafter"/>
</dbReference>
<dbReference type="PANTHER" id="PTHR42760:SF121">
    <property type="entry name" value="3-OXOACYL-(ACYL-CARRIER-PROTEIN) REDUCTASE"/>
    <property type="match status" value="1"/>
</dbReference>
<comment type="similarity">
    <text evidence="1">Belongs to the short-chain dehydrogenases/reductases (SDR) family.</text>
</comment>
<dbReference type="Gene3D" id="3.40.50.720">
    <property type="entry name" value="NAD(P)-binding Rossmann-like Domain"/>
    <property type="match status" value="1"/>
</dbReference>
<protein>
    <recommendedName>
        <fullName evidence="4">NAD-binding protein</fullName>
    </recommendedName>
</protein>
<dbReference type="GO" id="GO:0006633">
    <property type="term" value="P:fatty acid biosynthetic process"/>
    <property type="evidence" value="ECO:0007669"/>
    <property type="project" value="TreeGrafter"/>
</dbReference>
<evidence type="ECO:0000313" key="2">
    <source>
        <dbReference type="EMBL" id="EPT05385.1"/>
    </source>
</evidence>
<dbReference type="InterPro" id="IPR036291">
    <property type="entry name" value="NAD(P)-bd_dom_sf"/>
</dbReference>